<organism evidence="2 3">
    <name type="scientific">Tulasnella calospora MUT 4182</name>
    <dbReference type="NCBI Taxonomy" id="1051891"/>
    <lineage>
        <taxon>Eukaryota</taxon>
        <taxon>Fungi</taxon>
        <taxon>Dikarya</taxon>
        <taxon>Basidiomycota</taxon>
        <taxon>Agaricomycotina</taxon>
        <taxon>Agaricomycetes</taxon>
        <taxon>Cantharellales</taxon>
        <taxon>Tulasnellaceae</taxon>
        <taxon>Tulasnella</taxon>
    </lineage>
</organism>
<dbReference type="EMBL" id="KN823001">
    <property type="protein sequence ID" value="KIO27957.1"/>
    <property type="molecule type" value="Genomic_DNA"/>
</dbReference>
<dbReference type="HOGENOM" id="CLU_057189_0_0_1"/>
<evidence type="ECO:0000256" key="1">
    <source>
        <dbReference type="SAM" id="MobiDB-lite"/>
    </source>
</evidence>
<dbReference type="Proteomes" id="UP000054248">
    <property type="component" value="Unassembled WGS sequence"/>
</dbReference>
<name>A0A0C3M2M1_9AGAM</name>
<sequence>MQSNITLPPIRFLLDEVAQYEAANRFPPTHNPPNPIHTHADHALSSLVSNIPKALVPLPSAPRIPHHFPSSSRPIHSHAPFERFNHPAPPGPSSRCDPYGSMNRWEHYSQTPFLPLSSPSPHFLETASPSTFSYSVPPVLLPGLPKTPSSDLGQTVVAGVGSEPPAQAMDLQPNRVVALPPVPPRHVLEPTPEHDSLFVFRLSAHCPPSPSLSLSPSIEGSPTMANSRLPFALVPATPNQPVSGVPFVEVQAVSPDEPGKQSKSSRVPETPRVNEQLTKNGRVYSRCRPEDLRLPPGRKLVTRKTWLQWEHDAALEALDWYKKWNQDFDLSTSSEDEQRVVLPEIYRYLIKVVEPEDWVRGFDGFLTWAGKAQDRPTTRKPAGCNRPTTRKPAIRGTTRKAAVLKPNFRRRATTAV</sequence>
<reference evidence="2 3" key="1">
    <citation type="submission" date="2014-04" db="EMBL/GenBank/DDBJ databases">
        <authorList>
            <consortium name="DOE Joint Genome Institute"/>
            <person name="Kuo A."/>
            <person name="Girlanda M."/>
            <person name="Perotto S."/>
            <person name="Kohler A."/>
            <person name="Nagy L.G."/>
            <person name="Floudas D."/>
            <person name="Copeland A."/>
            <person name="Barry K.W."/>
            <person name="Cichocki N."/>
            <person name="Veneault-Fourrey C."/>
            <person name="LaButti K."/>
            <person name="Lindquist E.A."/>
            <person name="Lipzen A."/>
            <person name="Lundell T."/>
            <person name="Morin E."/>
            <person name="Murat C."/>
            <person name="Sun H."/>
            <person name="Tunlid A."/>
            <person name="Henrissat B."/>
            <person name="Grigoriev I.V."/>
            <person name="Hibbett D.S."/>
            <person name="Martin F."/>
            <person name="Nordberg H.P."/>
            <person name="Cantor M.N."/>
            <person name="Hua S.X."/>
        </authorList>
    </citation>
    <scope>NUCLEOTIDE SEQUENCE [LARGE SCALE GENOMIC DNA]</scope>
    <source>
        <strain evidence="2 3">MUT 4182</strain>
    </source>
</reference>
<dbReference type="AlphaFoldDB" id="A0A0C3M2M1"/>
<dbReference type="OrthoDB" id="3310684at2759"/>
<feature type="region of interest" description="Disordered" evidence="1">
    <location>
        <begin position="68"/>
        <end position="98"/>
    </location>
</feature>
<gene>
    <name evidence="2" type="ORF">M407DRAFT_22865</name>
</gene>
<reference evidence="3" key="2">
    <citation type="submission" date="2015-01" db="EMBL/GenBank/DDBJ databases">
        <title>Evolutionary Origins and Diversification of the Mycorrhizal Mutualists.</title>
        <authorList>
            <consortium name="DOE Joint Genome Institute"/>
            <consortium name="Mycorrhizal Genomics Consortium"/>
            <person name="Kohler A."/>
            <person name="Kuo A."/>
            <person name="Nagy L.G."/>
            <person name="Floudas D."/>
            <person name="Copeland A."/>
            <person name="Barry K.W."/>
            <person name="Cichocki N."/>
            <person name="Veneault-Fourrey C."/>
            <person name="LaButti K."/>
            <person name="Lindquist E.A."/>
            <person name="Lipzen A."/>
            <person name="Lundell T."/>
            <person name="Morin E."/>
            <person name="Murat C."/>
            <person name="Riley R."/>
            <person name="Ohm R."/>
            <person name="Sun H."/>
            <person name="Tunlid A."/>
            <person name="Henrissat B."/>
            <person name="Grigoriev I.V."/>
            <person name="Hibbett D.S."/>
            <person name="Martin F."/>
        </authorList>
    </citation>
    <scope>NUCLEOTIDE SEQUENCE [LARGE SCALE GENOMIC DNA]</scope>
    <source>
        <strain evidence="3">MUT 4182</strain>
    </source>
</reference>
<evidence type="ECO:0000313" key="3">
    <source>
        <dbReference type="Proteomes" id="UP000054248"/>
    </source>
</evidence>
<proteinExistence type="predicted"/>
<keyword evidence="3" id="KW-1185">Reference proteome</keyword>
<evidence type="ECO:0000313" key="2">
    <source>
        <dbReference type="EMBL" id="KIO27957.1"/>
    </source>
</evidence>
<protein>
    <submittedName>
        <fullName evidence="2">Uncharacterized protein</fullName>
    </submittedName>
</protein>
<accession>A0A0C3M2M1</accession>